<keyword evidence="3" id="KW-1185">Reference proteome</keyword>
<feature type="transmembrane region" description="Helical" evidence="1">
    <location>
        <begin position="70"/>
        <end position="87"/>
    </location>
</feature>
<evidence type="ECO:0000313" key="2">
    <source>
        <dbReference type="EMBL" id="GGJ84710.1"/>
    </source>
</evidence>
<reference evidence="2" key="2">
    <citation type="submission" date="2020-09" db="EMBL/GenBank/DDBJ databases">
        <authorList>
            <person name="Sun Q."/>
            <person name="Ohkuma M."/>
        </authorList>
    </citation>
    <scope>NUCLEOTIDE SEQUENCE</scope>
    <source>
        <strain evidence="2">JCM 14371</strain>
    </source>
</reference>
<comment type="caution">
    <text evidence="2">The sequence shown here is derived from an EMBL/GenBank/DDBJ whole genome shotgun (WGS) entry which is preliminary data.</text>
</comment>
<gene>
    <name evidence="2" type="ORF">GCM10008939_30770</name>
</gene>
<feature type="transmembrane region" description="Helical" evidence="1">
    <location>
        <begin position="38"/>
        <end position="58"/>
    </location>
</feature>
<protein>
    <submittedName>
        <fullName evidence="2">Uncharacterized protein</fullName>
    </submittedName>
</protein>
<keyword evidence="1" id="KW-0472">Membrane</keyword>
<keyword evidence="1" id="KW-0812">Transmembrane</keyword>
<feature type="transmembrane region" description="Helical" evidence="1">
    <location>
        <begin position="12"/>
        <end position="32"/>
    </location>
</feature>
<name>A0A917PMQ1_9DEIO</name>
<evidence type="ECO:0000313" key="3">
    <source>
        <dbReference type="Proteomes" id="UP000635726"/>
    </source>
</evidence>
<reference evidence="2" key="1">
    <citation type="journal article" date="2014" name="Int. J. Syst. Evol. Microbiol.">
        <title>Complete genome sequence of Corynebacterium casei LMG S-19264T (=DSM 44701T), isolated from a smear-ripened cheese.</title>
        <authorList>
            <consortium name="US DOE Joint Genome Institute (JGI-PGF)"/>
            <person name="Walter F."/>
            <person name="Albersmeier A."/>
            <person name="Kalinowski J."/>
            <person name="Ruckert C."/>
        </authorList>
    </citation>
    <scope>NUCLEOTIDE SEQUENCE</scope>
    <source>
        <strain evidence="2">JCM 14371</strain>
    </source>
</reference>
<organism evidence="2 3">
    <name type="scientific">Deinococcus aquiradiocola</name>
    <dbReference type="NCBI Taxonomy" id="393059"/>
    <lineage>
        <taxon>Bacteria</taxon>
        <taxon>Thermotogati</taxon>
        <taxon>Deinococcota</taxon>
        <taxon>Deinococci</taxon>
        <taxon>Deinococcales</taxon>
        <taxon>Deinococcaceae</taxon>
        <taxon>Deinococcus</taxon>
    </lineage>
</organism>
<proteinExistence type="predicted"/>
<dbReference type="Proteomes" id="UP000635726">
    <property type="component" value="Unassembled WGS sequence"/>
</dbReference>
<keyword evidence="1" id="KW-1133">Transmembrane helix</keyword>
<accession>A0A917PMQ1</accession>
<dbReference type="EMBL" id="BMOE01000013">
    <property type="protein sequence ID" value="GGJ84710.1"/>
    <property type="molecule type" value="Genomic_DNA"/>
</dbReference>
<evidence type="ECO:0000256" key="1">
    <source>
        <dbReference type="SAM" id="Phobius"/>
    </source>
</evidence>
<dbReference type="RefSeq" id="WP_188964190.1">
    <property type="nucleotide sequence ID" value="NZ_BMOE01000013.1"/>
</dbReference>
<dbReference type="AlphaFoldDB" id="A0A917PMQ1"/>
<sequence length="88" mass="9129">MTEQRPSPRPTPPRAFTFLLSAVLGVVVYFALKILLAAPGNVLALVCLALMGLTAGNLVRRHGLNSPETVSAAAAILVGALTALLLHT</sequence>